<evidence type="ECO:0000313" key="2">
    <source>
        <dbReference type="EMBL" id="EXJ95038.1"/>
    </source>
</evidence>
<dbReference type="HOGENOM" id="CLU_1532351_0_0_1"/>
<evidence type="ECO:0000256" key="1">
    <source>
        <dbReference type="SAM" id="MobiDB-lite"/>
    </source>
</evidence>
<protein>
    <submittedName>
        <fullName evidence="2">Uncharacterized protein</fullName>
    </submittedName>
</protein>
<dbReference type="GeneID" id="19155066"/>
<dbReference type="RefSeq" id="XP_007719267.1">
    <property type="nucleotide sequence ID" value="XM_007721077.1"/>
</dbReference>
<evidence type="ECO:0000313" key="3">
    <source>
        <dbReference type="Proteomes" id="UP000019484"/>
    </source>
</evidence>
<dbReference type="AlphaFoldDB" id="W9YR60"/>
<comment type="caution">
    <text evidence="2">The sequence shown here is derived from an EMBL/GenBank/DDBJ whole genome shotgun (WGS) entry which is preliminary data.</text>
</comment>
<name>W9YR60_9EURO</name>
<feature type="compositionally biased region" description="Polar residues" evidence="1">
    <location>
        <begin position="94"/>
        <end position="123"/>
    </location>
</feature>
<feature type="compositionally biased region" description="Low complexity" evidence="1">
    <location>
        <begin position="25"/>
        <end position="35"/>
    </location>
</feature>
<dbReference type="Proteomes" id="UP000019484">
    <property type="component" value="Unassembled WGS sequence"/>
</dbReference>
<reference evidence="2 3" key="1">
    <citation type="submission" date="2013-03" db="EMBL/GenBank/DDBJ databases">
        <title>The Genome Sequence of Capronia coronata CBS 617.96.</title>
        <authorList>
            <consortium name="The Broad Institute Genomics Platform"/>
            <person name="Cuomo C."/>
            <person name="de Hoog S."/>
            <person name="Gorbushina A."/>
            <person name="Walker B."/>
            <person name="Young S.K."/>
            <person name="Zeng Q."/>
            <person name="Gargeya S."/>
            <person name="Fitzgerald M."/>
            <person name="Haas B."/>
            <person name="Abouelleil A."/>
            <person name="Allen A.W."/>
            <person name="Alvarado L."/>
            <person name="Arachchi H.M."/>
            <person name="Berlin A.M."/>
            <person name="Chapman S.B."/>
            <person name="Gainer-Dewar J."/>
            <person name="Goldberg J."/>
            <person name="Griggs A."/>
            <person name="Gujja S."/>
            <person name="Hansen M."/>
            <person name="Howarth C."/>
            <person name="Imamovic A."/>
            <person name="Ireland A."/>
            <person name="Larimer J."/>
            <person name="McCowan C."/>
            <person name="Murphy C."/>
            <person name="Pearson M."/>
            <person name="Poon T.W."/>
            <person name="Priest M."/>
            <person name="Roberts A."/>
            <person name="Saif S."/>
            <person name="Shea T."/>
            <person name="Sisk P."/>
            <person name="Sykes S."/>
            <person name="Wortman J."/>
            <person name="Nusbaum C."/>
            <person name="Birren B."/>
        </authorList>
    </citation>
    <scope>NUCLEOTIDE SEQUENCE [LARGE SCALE GENOMIC DNA]</scope>
    <source>
        <strain evidence="2 3">CBS 617.96</strain>
    </source>
</reference>
<sequence>MTSNKPPSPPTASSFFGAEDSEGPSSSFSNSNSSSTIDPVYSRRLVSDDVPGNHKSYTRPISDSEGTHTAKGTADNAASSRVEAAGDDEEGPIANSNSSSSQVNDPVYGQSVTKAATPGQTIATGKGAGQVSPATDPVYSQSQPRSRPESPIASNRLGQLSSQITSDQGKPESES</sequence>
<feature type="compositionally biased region" description="Polar residues" evidence="1">
    <location>
        <begin position="152"/>
        <end position="168"/>
    </location>
</feature>
<dbReference type="EMBL" id="AMWN01000001">
    <property type="protein sequence ID" value="EXJ95038.1"/>
    <property type="molecule type" value="Genomic_DNA"/>
</dbReference>
<feature type="compositionally biased region" description="Low complexity" evidence="1">
    <location>
        <begin position="140"/>
        <end position="151"/>
    </location>
</feature>
<gene>
    <name evidence="2" type="ORF">A1O1_00156</name>
</gene>
<keyword evidence="3" id="KW-1185">Reference proteome</keyword>
<organism evidence="2 3">
    <name type="scientific">Capronia coronata CBS 617.96</name>
    <dbReference type="NCBI Taxonomy" id="1182541"/>
    <lineage>
        <taxon>Eukaryota</taxon>
        <taxon>Fungi</taxon>
        <taxon>Dikarya</taxon>
        <taxon>Ascomycota</taxon>
        <taxon>Pezizomycotina</taxon>
        <taxon>Eurotiomycetes</taxon>
        <taxon>Chaetothyriomycetidae</taxon>
        <taxon>Chaetothyriales</taxon>
        <taxon>Herpotrichiellaceae</taxon>
        <taxon>Capronia</taxon>
    </lineage>
</organism>
<dbReference type="STRING" id="1182541.W9YR60"/>
<accession>W9YR60</accession>
<feature type="compositionally biased region" description="Pro residues" evidence="1">
    <location>
        <begin position="1"/>
        <end position="10"/>
    </location>
</feature>
<feature type="region of interest" description="Disordered" evidence="1">
    <location>
        <begin position="1"/>
        <end position="175"/>
    </location>
</feature>
<proteinExistence type="predicted"/>